<proteinExistence type="predicted"/>
<evidence type="ECO:0000313" key="2">
    <source>
        <dbReference type="Proteomes" id="UP000241364"/>
    </source>
</evidence>
<accession>A0A2C9CZM7</accession>
<organism evidence="1 2">
    <name type="scientific">Yersinia phage fHe-Yen9-03</name>
    <dbReference type="NCBI Taxonomy" id="2052743"/>
    <lineage>
        <taxon>Viruses</taxon>
        <taxon>Duplodnaviria</taxon>
        <taxon>Heunggongvirae</taxon>
        <taxon>Uroviricota</taxon>
        <taxon>Caudoviricetes</taxon>
        <taxon>Eneladusvirus</taxon>
        <taxon>Eneladusvirus Yen904</taxon>
    </lineage>
</organism>
<protein>
    <submittedName>
        <fullName evidence="1">Uncharacterized protein</fullName>
    </submittedName>
</protein>
<evidence type="ECO:0000313" key="1">
    <source>
        <dbReference type="EMBL" id="SOK59225.1"/>
    </source>
</evidence>
<name>A0A2C9CZM7_9CAUD</name>
<reference evidence="2" key="1">
    <citation type="submission" date="2017-10" db="EMBL/GenBank/DDBJ databases">
        <authorList>
            <person name="Skurnik M."/>
        </authorList>
    </citation>
    <scope>NUCLEOTIDE SEQUENCE [LARGE SCALE GENOMIC DNA]</scope>
    <source>
        <strain evidence="2">fHe-Yen9-03</strain>
    </source>
</reference>
<dbReference type="EMBL" id="LT960552">
    <property type="protein sequence ID" value="SOK59225.1"/>
    <property type="molecule type" value="Genomic_DNA"/>
</dbReference>
<gene>
    <name evidence="1" type="primary">g417</name>
</gene>
<dbReference type="Proteomes" id="UP000241364">
    <property type="component" value="Chromosome i"/>
</dbReference>
<sequence length="158" mass="18941">MERILVFNYEYETHVEYPGGPGCLGKIEWNEISETIFEIFELQTDGTYRLITQFDQTAYTFDEICNYQYDLYLLVLTNEAYHFNNIHEERVDLFEELCKNELNTLNNRMWIEYWIQYHHTRWINDYEEKQARKAAEEAESQSITVASTMVENASDACQ</sequence>